<accession>A0A9P6KY46</accession>
<evidence type="ECO:0000313" key="1">
    <source>
        <dbReference type="EMBL" id="KAF9761238.1"/>
    </source>
</evidence>
<name>A0A9P6KY46_9MICR</name>
<evidence type="ECO:0000313" key="2">
    <source>
        <dbReference type="Proteomes" id="UP000740883"/>
    </source>
</evidence>
<dbReference type="EMBL" id="SBJO01000379">
    <property type="protein sequence ID" value="KAF9761238.1"/>
    <property type="molecule type" value="Genomic_DNA"/>
</dbReference>
<dbReference type="Proteomes" id="UP000740883">
    <property type="component" value="Unassembled WGS sequence"/>
</dbReference>
<dbReference type="AlphaFoldDB" id="A0A9P6KY46"/>
<reference evidence="1 2" key="1">
    <citation type="journal article" date="2020" name="Genome Biol. Evol.">
        <title>Comparative genomics of strictly vertically transmitted, feminizing microsporidia endosymbionts of amphipod crustaceans.</title>
        <authorList>
            <person name="Cormier A."/>
            <person name="Chebbi M.A."/>
            <person name="Giraud I."/>
            <person name="Wattier R."/>
            <person name="Teixeira M."/>
            <person name="Gilbert C."/>
            <person name="Rigaud T."/>
            <person name="Cordaux R."/>
        </authorList>
    </citation>
    <scope>NUCLEOTIDE SEQUENCE [LARGE SCALE GENOMIC DNA]</scope>
    <source>
        <strain evidence="1 2">Ou3-Ou53</strain>
    </source>
</reference>
<comment type="caution">
    <text evidence="1">The sequence shown here is derived from an EMBL/GenBank/DDBJ whole genome shotgun (WGS) entry which is preliminary data.</text>
</comment>
<dbReference type="OrthoDB" id="10054162at2759"/>
<organism evidence="1 2">
    <name type="scientific">Nosema granulosis</name>
    <dbReference type="NCBI Taxonomy" id="83296"/>
    <lineage>
        <taxon>Eukaryota</taxon>
        <taxon>Fungi</taxon>
        <taxon>Fungi incertae sedis</taxon>
        <taxon>Microsporidia</taxon>
        <taxon>Nosematidae</taxon>
        <taxon>Nosema</taxon>
    </lineage>
</organism>
<proteinExistence type="predicted"/>
<protein>
    <submittedName>
        <fullName evidence="1">Uncharacterized protein</fullName>
    </submittedName>
</protein>
<sequence length="136" mass="16419">MVLKNLKFHGCYKLYKSSNDFRDLFKMLLSIPFLPLKRIITDYSLLKIIFKRKFSEDLDLHNFLMYFEKNFLYVNSKRGFHYDIWNVNNRIMMFTPITKKSAEAYNKSLGDEFANSHPSLVLFIQKLRCREFTYSD</sequence>
<gene>
    <name evidence="1" type="ORF">NGRA_2770</name>
</gene>
<keyword evidence="2" id="KW-1185">Reference proteome</keyword>